<comment type="caution">
    <text evidence="1">The sequence shown here is derived from an EMBL/GenBank/DDBJ whole genome shotgun (WGS) entry which is preliminary data.</text>
</comment>
<organism evidence="1 2">
    <name type="scientific">Clostridium porci</name>
    <dbReference type="NCBI Taxonomy" id="2605778"/>
    <lineage>
        <taxon>Bacteria</taxon>
        <taxon>Bacillati</taxon>
        <taxon>Bacillota</taxon>
        <taxon>Clostridia</taxon>
        <taxon>Eubacteriales</taxon>
        <taxon>Clostridiaceae</taxon>
        <taxon>Clostridium</taxon>
    </lineage>
</organism>
<keyword evidence="2" id="KW-1185">Reference proteome</keyword>
<sequence length="287" mass="33260">MFLFGRKRQFKKAMKETNFTVTLQWMSWPVFRKTVPNANYDLWAQLMHPDNIYDFLDQGMSHLVNTYRLKAEEMENLNLQICGLGEEYLTFLKEHELEQTVESQLMFSKECPQPAHTLTALAEGDAKTPCYLYVIPTVVTRLFPEKITDYKIDSPTRQKIRESLEEYYGKGNVYVPMYVLDSDKIETDAARLKGIGQSYFETNTDTFLMKFNTQEGLGLREEVFLIPYIVHRPLTKTTLSVKELCETGVNLWSKGLIGRCPEIGEAIKKVFYDAKRVVLAESPTMVR</sequence>
<gene>
    <name evidence="1" type="ORF">FYJ39_17810</name>
</gene>
<evidence type="ECO:0000313" key="2">
    <source>
        <dbReference type="Proteomes" id="UP000429958"/>
    </source>
</evidence>
<protein>
    <submittedName>
        <fullName evidence="1">Uncharacterized protein</fullName>
    </submittedName>
</protein>
<evidence type="ECO:0000313" key="1">
    <source>
        <dbReference type="EMBL" id="MSS38337.1"/>
    </source>
</evidence>
<dbReference type="RefSeq" id="WP_154473764.1">
    <property type="nucleotide sequence ID" value="NZ_VUMD01000022.1"/>
</dbReference>
<accession>A0A7X2NNY8</accession>
<dbReference type="EMBL" id="VUMD01000022">
    <property type="protein sequence ID" value="MSS38337.1"/>
    <property type="molecule type" value="Genomic_DNA"/>
</dbReference>
<dbReference type="AlphaFoldDB" id="A0A7X2NNY8"/>
<name>A0A7X2NNY8_9CLOT</name>
<proteinExistence type="predicted"/>
<reference evidence="1 2" key="1">
    <citation type="submission" date="2019-08" db="EMBL/GenBank/DDBJ databases">
        <title>In-depth cultivation of the pig gut microbiome towards novel bacterial diversity and tailored functional studies.</title>
        <authorList>
            <person name="Wylensek D."/>
            <person name="Hitch T.C.A."/>
            <person name="Clavel T."/>
        </authorList>
    </citation>
    <scope>NUCLEOTIDE SEQUENCE [LARGE SCALE GENOMIC DNA]</scope>
    <source>
        <strain evidence="1 2">WCA-389-WT-23D1</strain>
    </source>
</reference>
<dbReference type="Proteomes" id="UP000429958">
    <property type="component" value="Unassembled WGS sequence"/>
</dbReference>